<reference evidence="1 2" key="1">
    <citation type="submission" date="2023-07" db="EMBL/GenBank/DDBJ databases">
        <title>Genomic Encyclopedia of Type Strains, Phase IV (KMG-IV): sequencing the most valuable type-strain genomes for metagenomic binning, comparative biology and taxonomic classification.</title>
        <authorList>
            <person name="Goeker M."/>
        </authorList>
    </citation>
    <scope>NUCLEOTIDE SEQUENCE [LARGE SCALE GENOMIC DNA]</scope>
    <source>
        <strain evidence="1 2">DSM 14914</strain>
    </source>
</reference>
<comment type="caution">
    <text evidence="1">The sequence shown here is derived from an EMBL/GenBank/DDBJ whole genome shotgun (WGS) entry which is preliminary data.</text>
</comment>
<evidence type="ECO:0000313" key="1">
    <source>
        <dbReference type="EMBL" id="MDQ0496854.1"/>
    </source>
</evidence>
<name>A0ABU0L6G8_9BACL</name>
<accession>A0ABU0L6G8</accession>
<gene>
    <name evidence="1" type="ORF">QOZ95_005054</name>
</gene>
<keyword evidence="2" id="KW-1185">Reference proteome</keyword>
<organism evidence="1 2">
    <name type="scientific">Paenibacillus brasilensis</name>
    <dbReference type="NCBI Taxonomy" id="128574"/>
    <lineage>
        <taxon>Bacteria</taxon>
        <taxon>Bacillati</taxon>
        <taxon>Bacillota</taxon>
        <taxon>Bacilli</taxon>
        <taxon>Bacillales</taxon>
        <taxon>Paenibacillaceae</taxon>
        <taxon>Paenibacillus</taxon>
    </lineage>
</organism>
<protein>
    <submittedName>
        <fullName evidence="1">Uncharacterized protein</fullName>
    </submittedName>
</protein>
<evidence type="ECO:0000313" key="2">
    <source>
        <dbReference type="Proteomes" id="UP001242811"/>
    </source>
</evidence>
<dbReference type="Proteomes" id="UP001242811">
    <property type="component" value="Unassembled WGS sequence"/>
</dbReference>
<dbReference type="EMBL" id="JAUSWA010000046">
    <property type="protein sequence ID" value="MDQ0496854.1"/>
    <property type="molecule type" value="Genomic_DNA"/>
</dbReference>
<sequence length="37" mass="4388">MYTHGKKRNGELYVRTREGNWINLRLLIAVIECKVNV</sequence>
<proteinExistence type="predicted"/>